<dbReference type="PANTHER" id="PTHR35177:SF2">
    <property type="entry name" value="HYDROGENASE MATURATION FACTOR HYBG"/>
    <property type="match status" value="1"/>
</dbReference>
<dbReference type="Gene3D" id="2.30.30.140">
    <property type="match status" value="1"/>
</dbReference>
<dbReference type="NCBIfam" id="TIGR00074">
    <property type="entry name" value="hypC_hupF"/>
    <property type="match status" value="1"/>
</dbReference>
<organism evidence="4">
    <name type="scientific">Magnetospirillum gryphiswaldense</name>
    <dbReference type="NCBI Taxonomy" id="55518"/>
    <lineage>
        <taxon>Bacteria</taxon>
        <taxon>Pseudomonadati</taxon>
        <taxon>Pseudomonadota</taxon>
        <taxon>Alphaproteobacteria</taxon>
        <taxon>Rhodospirillales</taxon>
        <taxon>Rhodospirillaceae</taxon>
        <taxon>Magnetospirillum</taxon>
    </lineage>
</organism>
<dbReference type="EMBL" id="CU459003">
    <property type="protein sequence ID" value="CAM75716.1"/>
    <property type="molecule type" value="Genomic_DNA"/>
</dbReference>
<accession>A4TYK9</accession>
<dbReference type="GO" id="GO:0051604">
    <property type="term" value="P:protein maturation"/>
    <property type="evidence" value="ECO:0007669"/>
    <property type="project" value="TreeGrafter"/>
</dbReference>
<dbReference type="RefSeq" id="WP_024080426.1">
    <property type="nucleotide sequence ID" value="NZ_CP027527.1"/>
</dbReference>
<proteinExistence type="inferred from homology"/>
<evidence type="ECO:0000256" key="2">
    <source>
        <dbReference type="ARBA" id="ARBA00053969"/>
    </source>
</evidence>
<dbReference type="AlphaFoldDB" id="A4TYK9"/>
<gene>
    <name evidence="4" type="primary">hypC</name>
    <name evidence="4" type="ORF">MGR_0490</name>
</gene>
<evidence type="ECO:0000256" key="3">
    <source>
        <dbReference type="ARBA" id="ARBA00071976"/>
    </source>
</evidence>
<dbReference type="InterPro" id="IPR019812">
    <property type="entry name" value="Hydgase_assmbl_chp_CS"/>
</dbReference>
<dbReference type="PANTHER" id="PTHR35177">
    <property type="entry name" value="HYDROGENASE MATURATION FACTOR HYBG"/>
    <property type="match status" value="1"/>
</dbReference>
<evidence type="ECO:0000256" key="1">
    <source>
        <dbReference type="ARBA" id="ARBA00006018"/>
    </source>
</evidence>
<reference evidence="4" key="1">
    <citation type="journal article" date="2007" name="J. Bacteriol.">
        <title>Comparative genome analysis of four magnetotactic bacteria reveals a complex set of group-specific genes implicated in magnetosome biomineralization and function.</title>
        <authorList>
            <person name="Richter M."/>
            <person name="Kube M."/>
            <person name="Bazylinski D.A."/>
            <person name="Lombardot T."/>
            <person name="Gloeckner F.O."/>
            <person name="Reinhardt R."/>
            <person name="Schueler D."/>
        </authorList>
    </citation>
    <scope>NUCLEOTIDE SEQUENCE</scope>
    <source>
        <strain evidence="4">MSR-1</strain>
    </source>
</reference>
<dbReference type="PROSITE" id="PS01097">
    <property type="entry name" value="HUPF_HYPC"/>
    <property type="match status" value="1"/>
</dbReference>
<protein>
    <recommendedName>
        <fullName evidence="3">Hydrogenase maturation factor HypC</fullName>
    </recommendedName>
</protein>
<dbReference type="Pfam" id="PF01455">
    <property type="entry name" value="HupF_HypC"/>
    <property type="match status" value="1"/>
</dbReference>
<dbReference type="SUPFAM" id="SSF159127">
    <property type="entry name" value="HupF/HypC-like"/>
    <property type="match status" value="1"/>
</dbReference>
<dbReference type="PRINTS" id="PR00445">
    <property type="entry name" value="HUPFHYPC"/>
</dbReference>
<dbReference type="InterPro" id="IPR001109">
    <property type="entry name" value="Hydrogenase_HupF/HypC"/>
</dbReference>
<dbReference type="GO" id="GO:1902670">
    <property type="term" value="F:carbon dioxide binding"/>
    <property type="evidence" value="ECO:0007669"/>
    <property type="project" value="TreeGrafter"/>
</dbReference>
<comment type="function">
    <text evidence="2">Involved in the maturation of [NiFe] hydrogenases. Involved in the biosynthesis of the Fe(CN)(2)CO cofactor.</text>
</comment>
<name>A4TYK9_9PROT</name>
<dbReference type="FunFam" id="2.30.30.140:FF:000022">
    <property type="entry name" value="Hydrogenase assembly chaperone HybG"/>
    <property type="match status" value="1"/>
</dbReference>
<dbReference type="GO" id="GO:0005506">
    <property type="term" value="F:iron ion binding"/>
    <property type="evidence" value="ECO:0007669"/>
    <property type="project" value="TreeGrafter"/>
</dbReference>
<comment type="similarity">
    <text evidence="1">Belongs to the HupF/HypC family.</text>
</comment>
<evidence type="ECO:0000313" key="4">
    <source>
        <dbReference type="EMBL" id="CAM75716.1"/>
    </source>
</evidence>
<sequence>MCLALPSRVVALLDDDQAKVDLGGVTKAISLALVEDVAVGDYVIVHVGYALTKVDPAEAEKTLALFAQMEAAGTSA</sequence>